<organism evidence="1">
    <name type="scientific">uncultured prokaryote</name>
    <dbReference type="NCBI Taxonomy" id="198431"/>
    <lineage>
        <taxon>unclassified sequences</taxon>
        <taxon>environmental samples</taxon>
    </lineage>
</organism>
<reference evidence="1" key="1">
    <citation type="submission" date="2015-06" db="EMBL/GenBank/DDBJ databases">
        <authorList>
            <person name="Joergensen T."/>
        </authorList>
    </citation>
    <scope>NUCLEOTIDE SEQUENCE</scope>
    <source>
        <strain evidence="1">RGFK1426</strain>
    </source>
</reference>
<evidence type="ECO:0000313" key="1">
    <source>
        <dbReference type="EMBL" id="CRY97219.1"/>
    </source>
</evidence>
<dbReference type="AlphaFoldDB" id="A0A0H5Q714"/>
<protein>
    <recommendedName>
        <fullName evidence="2">Major capsid protein</fullName>
    </recommendedName>
</protein>
<dbReference type="EMBL" id="LN853972">
    <property type="protein sequence ID" value="CRY97219.1"/>
    <property type="molecule type" value="Genomic_DNA"/>
</dbReference>
<evidence type="ECO:0008006" key="2">
    <source>
        <dbReference type="Google" id="ProtNLM"/>
    </source>
</evidence>
<name>A0A0H5Q714_9ZZZZ</name>
<sequence>MTRQSTAPVQFTRSQRSDAGVLMTSARAGVVSCLCYVPLLRGESCSGSFSVDVELAEMPRPLLNGVSLNVQAWFVPKSAHPQFTGMDEFRASYQGTKITSLGAPDREPPTFFVPVSGTVDDWVRDSDLYRQLGIHVPSADPLNTDLVDAFSLIHNFRLAAYSSRLARRLYCSEIAVVDDVALPPAFWPSGPFSRVVPDYEKALVLGDLELDVQAGRLPLSGLYMRSGDNAGDVFTDSAGGTVPASLDPARQYKGVNGEFSTLYARGQLVDGGSQIMSDLWAEMAGQTVSTTLASIDKARTTQAFAKLRTAYAGNDTTGFSNDDAIVAELMQGFSVPVEEFGRPWLLSQSRVTFGFAQRFATDGDSLDQSVSQGVAQAQLRLNVPQQDVGGCILVICEVLPDRVFERSLDPTLSFTDVASLPDALRDIQRPEPVDFVFNKRLDAAHTVPDGLYGYEPMNAVWNRVSTRLGGIYYQSDPSDPFKESRSAIWSPSVVDPLFTRDHFLAPVPFPHDVFSDTLADAYDAVVRHTLSISGLTQMGDVLVEDGNDYDAVGGVDDEV</sequence>
<reference evidence="1" key="2">
    <citation type="submission" date="2015-07" db="EMBL/GenBank/DDBJ databases">
        <title>Plasmids, circular viruses and viroids from rat gut.</title>
        <authorList>
            <person name="Jorgensen T.J."/>
            <person name="Hansen M.A."/>
            <person name="Xu Z."/>
            <person name="Tabak M.A."/>
            <person name="Sorensen S.J."/>
            <person name="Hansen L.H."/>
        </authorList>
    </citation>
    <scope>NUCLEOTIDE SEQUENCE</scope>
    <source>
        <strain evidence="1">RGFK1426</strain>
    </source>
</reference>
<accession>A0A0H5Q714</accession>
<proteinExistence type="predicted"/>